<sequence>RLRRFFVKEANGYRINKAVRDMCIFARQNLAYDPPFSQMNVVVCRNLLIYLGAELQKKIVPILHYALKPSGFLVLGSSESISGFPSLFSTVDKKHKIYAKKSATSRLHYNFSQTRYPAGNGADVAGKARTSQAPQESKLDVEAEADRLVLKPHAPVGVVINNAMEVVQFRGRTTRIWNRRPANRA</sequence>
<accession>T1CQE0</accession>
<dbReference type="InterPro" id="IPR029063">
    <property type="entry name" value="SAM-dependent_MTases_sf"/>
</dbReference>
<evidence type="ECO:0000313" key="2">
    <source>
        <dbReference type="EMBL" id="EQD70714.1"/>
    </source>
</evidence>
<dbReference type="PANTHER" id="PTHR24422:SF27">
    <property type="entry name" value="PROTEIN-GLUTAMATE O-METHYLTRANSFERASE"/>
    <property type="match status" value="1"/>
</dbReference>
<dbReference type="Pfam" id="PF01739">
    <property type="entry name" value="CheR"/>
    <property type="match status" value="1"/>
</dbReference>
<dbReference type="GO" id="GO:0008757">
    <property type="term" value="F:S-adenosylmethionine-dependent methyltransferase activity"/>
    <property type="evidence" value="ECO:0007669"/>
    <property type="project" value="InterPro"/>
</dbReference>
<dbReference type="PRINTS" id="PR00996">
    <property type="entry name" value="CHERMTFRASE"/>
</dbReference>
<dbReference type="InterPro" id="IPR050903">
    <property type="entry name" value="Bact_Chemotaxis_MeTrfase"/>
</dbReference>
<dbReference type="GO" id="GO:0016301">
    <property type="term" value="F:kinase activity"/>
    <property type="evidence" value="ECO:0007669"/>
    <property type="project" value="UniProtKB-KW"/>
</dbReference>
<dbReference type="InterPro" id="IPR022642">
    <property type="entry name" value="CheR_C"/>
</dbReference>
<dbReference type="EMBL" id="AUZY01003046">
    <property type="protein sequence ID" value="EQD70714.1"/>
    <property type="molecule type" value="Genomic_DNA"/>
</dbReference>
<keyword evidence="2" id="KW-0808">Transferase</keyword>
<dbReference type="InterPro" id="IPR000780">
    <property type="entry name" value="CheR_MeTrfase"/>
</dbReference>
<proteinExistence type="predicted"/>
<protein>
    <submittedName>
        <fullName evidence="2">Signal Transduction Histidine Kinase (STHK) with CheB and CheR activity</fullName>
    </submittedName>
</protein>
<reference evidence="2" key="1">
    <citation type="submission" date="2013-08" db="EMBL/GenBank/DDBJ databases">
        <authorList>
            <person name="Mendez C."/>
            <person name="Richter M."/>
            <person name="Ferrer M."/>
            <person name="Sanchez J."/>
        </authorList>
    </citation>
    <scope>NUCLEOTIDE SEQUENCE</scope>
</reference>
<comment type="caution">
    <text evidence="2">The sequence shown here is derived from an EMBL/GenBank/DDBJ whole genome shotgun (WGS) entry which is preliminary data.</text>
</comment>
<dbReference type="PANTHER" id="PTHR24422">
    <property type="entry name" value="CHEMOTAXIS PROTEIN METHYLTRANSFERASE"/>
    <property type="match status" value="1"/>
</dbReference>
<name>T1CQE0_9ZZZZ</name>
<reference evidence="2" key="2">
    <citation type="journal article" date="2014" name="ISME J.">
        <title>Microbial stratification in low pH oxic and suboxic macroscopic growths along an acid mine drainage.</title>
        <authorList>
            <person name="Mendez-Garcia C."/>
            <person name="Mesa V."/>
            <person name="Sprenger R.R."/>
            <person name="Richter M."/>
            <person name="Diez M.S."/>
            <person name="Solano J."/>
            <person name="Bargiela R."/>
            <person name="Golyshina O.V."/>
            <person name="Manteca A."/>
            <person name="Ramos J.L."/>
            <person name="Gallego J.R."/>
            <person name="Llorente I."/>
            <person name="Martins Dos Santos V.A."/>
            <person name="Jensen O.N."/>
            <person name="Pelaez A.I."/>
            <person name="Sanchez J."/>
            <person name="Ferrer M."/>
        </authorList>
    </citation>
    <scope>NUCLEOTIDE SEQUENCE</scope>
</reference>
<dbReference type="SUPFAM" id="SSF53335">
    <property type="entry name" value="S-adenosyl-L-methionine-dependent methyltransferases"/>
    <property type="match status" value="1"/>
</dbReference>
<organism evidence="2">
    <name type="scientific">mine drainage metagenome</name>
    <dbReference type="NCBI Taxonomy" id="410659"/>
    <lineage>
        <taxon>unclassified sequences</taxon>
        <taxon>metagenomes</taxon>
        <taxon>ecological metagenomes</taxon>
    </lineage>
</organism>
<dbReference type="Gene3D" id="3.40.50.150">
    <property type="entry name" value="Vaccinia Virus protein VP39"/>
    <property type="match status" value="1"/>
</dbReference>
<dbReference type="AlphaFoldDB" id="T1CQE0"/>
<feature type="non-terminal residue" evidence="2">
    <location>
        <position position="1"/>
    </location>
</feature>
<dbReference type="PROSITE" id="PS50123">
    <property type="entry name" value="CHER"/>
    <property type="match status" value="1"/>
</dbReference>
<gene>
    <name evidence="2" type="ORF">B1B_04852</name>
</gene>
<evidence type="ECO:0000259" key="1">
    <source>
        <dbReference type="PROSITE" id="PS50123"/>
    </source>
</evidence>
<keyword evidence="2" id="KW-0418">Kinase</keyword>
<feature type="domain" description="CheR-type methyltransferase" evidence="1">
    <location>
        <begin position="1"/>
        <end position="101"/>
    </location>
</feature>